<dbReference type="EMBL" id="GGEC01091537">
    <property type="protein sequence ID" value="MBX72021.1"/>
    <property type="molecule type" value="Transcribed_RNA"/>
</dbReference>
<accession>A0A2P2QYM9</accession>
<protein>
    <submittedName>
        <fullName evidence="1">Uncharacterized protein</fullName>
    </submittedName>
</protein>
<proteinExistence type="predicted"/>
<sequence length="29" mass="3714">MCLIMEQQHKLSKIFYYIRRMTKQDFFSQ</sequence>
<organism evidence="1">
    <name type="scientific">Rhizophora mucronata</name>
    <name type="common">Asiatic mangrove</name>
    <dbReference type="NCBI Taxonomy" id="61149"/>
    <lineage>
        <taxon>Eukaryota</taxon>
        <taxon>Viridiplantae</taxon>
        <taxon>Streptophyta</taxon>
        <taxon>Embryophyta</taxon>
        <taxon>Tracheophyta</taxon>
        <taxon>Spermatophyta</taxon>
        <taxon>Magnoliopsida</taxon>
        <taxon>eudicotyledons</taxon>
        <taxon>Gunneridae</taxon>
        <taxon>Pentapetalae</taxon>
        <taxon>rosids</taxon>
        <taxon>fabids</taxon>
        <taxon>Malpighiales</taxon>
        <taxon>Rhizophoraceae</taxon>
        <taxon>Rhizophora</taxon>
    </lineage>
</organism>
<name>A0A2P2QYM9_RHIMU</name>
<reference evidence="1" key="1">
    <citation type="submission" date="2018-02" db="EMBL/GenBank/DDBJ databases">
        <title>Rhizophora mucronata_Transcriptome.</title>
        <authorList>
            <person name="Meera S.P."/>
            <person name="Sreeshan A."/>
            <person name="Augustine A."/>
        </authorList>
    </citation>
    <scope>NUCLEOTIDE SEQUENCE</scope>
    <source>
        <tissue evidence="1">Leaf</tissue>
    </source>
</reference>
<evidence type="ECO:0000313" key="1">
    <source>
        <dbReference type="EMBL" id="MBX72021.1"/>
    </source>
</evidence>
<dbReference type="AlphaFoldDB" id="A0A2P2QYM9"/>